<dbReference type="PANTHER" id="PTHR47235:SF1">
    <property type="entry name" value="BLR6548 PROTEIN"/>
    <property type="match status" value="1"/>
</dbReference>
<dbReference type="AlphaFoldDB" id="A0A1H7HJF8"/>
<dbReference type="InterPro" id="IPR028082">
    <property type="entry name" value="Peripla_BP_I"/>
</dbReference>
<dbReference type="Pfam" id="PF13458">
    <property type="entry name" value="Peripla_BP_6"/>
    <property type="match status" value="1"/>
</dbReference>
<feature type="signal peptide" evidence="3">
    <location>
        <begin position="1"/>
        <end position="19"/>
    </location>
</feature>
<keyword evidence="2 3" id="KW-0732">Signal</keyword>
<dbReference type="SUPFAM" id="SSF53822">
    <property type="entry name" value="Periplasmic binding protein-like I"/>
    <property type="match status" value="1"/>
</dbReference>
<evidence type="ECO:0000256" key="2">
    <source>
        <dbReference type="ARBA" id="ARBA00022729"/>
    </source>
</evidence>
<evidence type="ECO:0000256" key="3">
    <source>
        <dbReference type="SAM" id="SignalP"/>
    </source>
</evidence>
<accession>A0A1H7HJF8</accession>
<evidence type="ECO:0000256" key="1">
    <source>
        <dbReference type="ARBA" id="ARBA00010062"/>
    </source>
</evidence>
<reference evidence="5 6" key="1">
    <citation type="submission" date="2016-10" db="EMBL/GenBank/DDBJ databases">
        <authorList>
            <person name="de Groot N.N."/>
        </authorList>
    </citation>
    <scope>NUCLEOTIDE SEQUENCE [LARGE SCALE GENOMIC DNA]</scope>
    <source>
        <strain evidence="5 6">DSM 14858</strain>
    </source>
</reference>
<dbReference type="STRING" id="188906.SAMN04488526_0736"/>
<dbReference type="EMBL" id="FNZQ01000001">
    <property type="protein sequence ID" value="SEK50409.1"/>
    <property type="molecule type" value="Genomic_DNA"/>
</dbReference>
<organism evidence="5 6">
    <name type="scientific">Jannaschia helgolandensis</name>
    <dbReference type="NCBI Taxonomy" id="188906"/>
    <lineage>
        <taxon>Bacteria</taxon>
        <taxon>Pseudomonadati</taxon>
        <taxon>Pseudomonadota</taxon>
        <taxon>Alphaproteobacteria</taxon>
        <taxon>Rhodobacterales</taxon>
        <taxon>Roseobacteraceae</taxon>
        <taxon>Jannaschia</taxon>
    </lineage>
</organism>
<feature type="chain" id="PRO_5011725982" evidence="3">
    <location>
        <begin position="20"/>
        <end position="425"/>
    </location>
</feature>
<gene>
    <name evidence="5" type="ORF">SAMN04488526_0736</name>
</gene>
<dbReference type="RefSeq" id="WP_092759840.1">
    <property type="nucleotide sequence ID" value="NZ_CAXBJT010000082.1"/>
</dbReference>
<dbReference type="Gene3D" id="3.40.50.2300">
    <property type="match status" value="2"/>
</dbReference>
<evidence type="ECO:0000313" key="6">
    <source>
        <dbReference type="Proteomes" id="UP000199283"/>
    </source>
</evidence>
<protein>
    <submittedName>
        <fullName evidence="5">Amino acid/amide ABC transporter substrate-binding protein, HAAT family</fullName>
    </submittedName>
</protein>
<name>A0A1H7HJF8_9RHOB</name>
<evidence type="ECO:0000259" key="4">
    <source>
        <dbReference type="Pfam" id="PF13458"/>
    </source>
</evidence>
<feature type="domain" description="Leucine-binding protein" evidence="4">
    <location>
        <begin position="26"/>
        <end position="384"/>
    </location>
</feature>
<sequence>MKLLTLTVAAMMAATPVMAQLVFPSLSYRTGPYAAGGIPFADGYADYFTLLNERDGGIGGVPTRVIECETGYNTEKGVECYESTKGEGALVYQPLSTGITYQLIPKTAADGIPMHTMGYGRTSAANGEVFNNIFNYPANYWDGASIAINYLLSENDGSLEGKKIALLYHNSAYGKEPIRTLQELSVKHGFELTELPVDHPGQEQKSQWLQIRREQPDYVIMWGWGVMNQVAIQEAANIRYPMDQFIGNWWAGSENDVLPVGDAADGYKALAMHNVGTDFPIFADLEQYVTGAGKAAGNGDQVGTVLYNRGFYAAMLAAEAVKKAQEIHGEPNITPAMMRDGMEALVIDEALMESLGMPNFGPAFTVSCQDHGGSGQGKVQQWDASAKEWKIITDWIESDASVIDPLIAEDSAAYAAENNVDLACQ</sequence>
<dbReference type="InterPro" id="IPR028081">
    <property type="entry name" value="Leu-bd"/>
</dbReference>
<dbReference type="CDD" id="cd06334">
    <property type="entry name" value="PBP1_ABC_ligand_binding-like"/>
    <property type="match status" value="1"/>
</dbReference>
<proteinExistence type="inferred from homology"/>
<dbReference type="PANTHER" id="PTHR47235">
    <property type="entry name" value="BLR6548 PROTEIN"/>
    <property type="match status" value="1"/>
</dbReference>
<dbReference type="Proteomes" id="UP000199283">
    <property type="component" value="Unassembled WGS sequence"/>
</dbReference>
<keyword evidence="6" id="KW-1185">Reference proteome</keyword>
<dbReference type="OrthoDB" id="8184122at2"/>
<comment type="similarity">
    <text evidence="1">Belongs to the leucine-binding protein family.</text>
</comment>
<evidence type="ECO:0000313" key="5">
    <source>
        <dbReference type="EMBL" id="SEK50409.1"/>
    </source>
</evidence>